<sequence length="145" mass="16207">MTEVTCSEAQLLAKVVDCVSKYHFLCDRPNVKFFSEGLWKRVPEEVSCLLTEQREIFDCPETLLEFHAATIEIARLLDLCLAELPSYDVSQCATPLVEVNGSVSAKKRHEVENFAALLTSYCKLHDINRIVDIGCGVVTSHPSFA</sequence>
<dbReference type="AlphaFoldDB" id="A0A183EX38"/>
<protein>
    <submittedName>
        <fullName evidence="3">Methyltransferase</fullName>
    </submittedName>
</protein>
<proteinExistence type="predicted"/>
<name>A0A183EX38_9BILA</name>
<dbReference type="PANTHER" id="PTHR12496">
    <property type="entry name" value="CGI-41 METHYLTRANSFERASE"/>
    <property type="match status" value="1"/>
</dbReference>
<accession>A0A183EX38</accession>
<evidence type="ECO:0000313" key="2">
    <source>
        <dbReference type="Proteomes" id="UP000271098"/>
    </source>
</evidence>
<organism evidence="3">
    <name type="scientific">Gongylonema pulchrum</name>
    <dbReference type="NCBI Taxonomy" id="637853"/>
    <lineage>
        <taxon>Eukaryota</taxon>
        <taxon>Metazoa</taxon>
        <taxon>Ecdysozoa</taxon>
        <taxon>Nematoda</taxon>
        <taxon>Chromadorea</taxon>
        <taxon>Rhabditida</taxon>
        <taxon>Spirurina</taxon>
        <taxon>Spiruromorpha</taxon>
        <taxon>Spiruroidea</taxon>
        <taxon>Gongylonematidae</taxon>
        <taxon>Gongylonema</taxon>
    </lineage>
</organism>
<evidence type="ECO:0000313" key="1">
    <source>
        <dbReference type="EMBL" id="VDN44318.1"/>
    </source>
</evidence>
<dbReference type="InterPro" id="IPR052220">
    <property type="entry name" value="METTL25"/>
</dbReference>
<gene>
    <name evidence="1" type="ORF">GPUH_LOCUS25529</name>
</gene>
<dbReference type="WBParaSite" id="GPUH_0002555901-mRNA-1">
    <property type="protein sequence ID" value="GPUH_0002555901-mRNA-1"/>
    <property type="gene ID" value="GPUH_0002555901"/>
</dbReference>
<dbReference type="EMBL" id="UYRT01105588">
    <property type="protein sequence ID" value="VDN44318.1"/>
    <property type="molecule type" value="Genomic_DNA"/>
</dbReference>
<reference evidence="3" key="1">
    <citation type="submission" date="2016-06" db="UniProtKB">
        <authorList>
            <consortium name="WormBaseParasite"/>
        </authorList>
    </citation>
    <scope>IDENTIFICATION</scope>
</reference>
<keyword evidence="2" id="KW-1185">Reference proteome</keyword>
<dbReference type="PANTHER" id="PTHR12496:SF0">
    <property type="entry name" value="METHYLTRANSFERASE DOMAIN-CONTAINING PROTEIN"/>
    <property type="match status" value="1"/>
</dbReference>
<evidence type="ECO:0000313" key="3">
    <source>
        <dbReference type="WBParaSite" id="GPUH_0002555901-mRNA-1"/>
    </source>
</evidence>
<dbReference type="OrthoDB" id="5875367at2759"/>
<dbReference type="Proteomes" id="UP000271098">
    <property type="component" value="Unassembled WGS sequence"/>
</dbReference>
<reference evidence="1 2" key="2">
    <citation type="submission" date="2018-11" db="EMBL/GenBank/DDBJ databases">
        <authorList>
            <consortium name="Pathogen Informatics"/>
        </authorList>
    </citation>
    <scope>NUCLEOTIDE SEQUENCE [LARGE SCALE GENOMIC DNA]</scope>
</reference>